<keyword evidence="3" id="KW-0645">Protease</keyword>
<keyword evidence="3" id="KW-0378">Hydrolase</keyword>
<sequence>MKKNRQAEIAKNLTGKQLVFHLLLTQLFIILLSIICSWIFFSDIPAFLHLFQWDNIWVIFGVCSGLAIVGLDLLLMKKVPPEYYDDGGINEKLFSNMPIWKIGLLSLIIAFAEEWLFRGVIQTNFGFWVASIIFALVHIRYLANWYLLLNVCLLSLWIGLVYEWSGQQIFPVILMHFTIDFLLGIKISRSSTYID</sequence>
<evidence type="ECO:0000313" key="3">
    <source>
        <dbReference type="EMBL" id="MBS4199534.1"/>
    </source>
</evidence>
<evidence type="ECO:0000313" key="4">
    <source>
        <dbReference type="Proteomes" id="UP000682713"/>
    </source>
</evidence>
<accession>A0A942YKQ4</accession>
<keyword evidence="3" id="KW-0482">Metalloprotease</keyword>
<keyword evidence="1" id="KW-0812">Transmembrane</keyword>
<dbReference type="GO" id="GO:0080120">
    <property type="term" value="P:CAAX-box protein maturation"/>
    <property type="evidence" value="ECO:0007669"/>
    <property type="project" value="UniProtKB-ARBA"/>
</dbReference>
<keyword evidence="1" id="KW-1133">Transmembrane helix</keyword>
<gene>
    <name evidence="3" type="ORF">KHA93_07695</name>
</gene>
<dbReference type="Pfam" id="PF02517">
    <property type="entry name" value="Rce1-like"/>
    <property type="match status" value="1"/>
</dbReference>
<dbReference type="RefSeq" id="WP_213110210.1">
    <property type="nucleotide sequence ID" value="NZ_JAGYPJ010000001.1"/>
</dbReference>
<feature type="transmembrane region" description="Helical" evidence="1">
    <location>
        <begin position="119"/>
        <end position="137"/>
    </location>
</feature>
<proteinExistence type="predicted"/>
<evidence type="ECO:0000259" key="2">
    <source>
        <dbReference type="Pfam" id="PF02517"/>
    </source>
</evidence>
<dbReference type="Proteomes" id="UP000682713">
    <property type="component" value="Unassembled WGS sequence"/>
</dbReference>
<feature type="domain" description="CAAX prenyl protease 2/Lysostaphin resistance protein A-like" evidence="2">
    <location>
        <begin position="97"/>
        <end position="182"/>
    </location>
</feature>
<reference evidence="3 4" key="1">
    <citation type="submission" date="2021-05" db="EMBL/GenBank/DDBJ databases">
        <title>Novel Bacillus species.</title>
        <authorList>
            <person name="Liu G."/>
        </authorList>
    </citation>
    <scope>NUCLEOTIDE SEQUENCE [LARGE SCALE GENOMIC DNA]</scope>
    <source>
        <strain evidence="3 4">FJAT-49732</strain>
    </source>
</reference>
<feature type="transmembrane region" description="Helical" evidence="1">
    <location>
        <begin position="144"/>
        <end position="162"/>
    </location>
</feature>
<evidence type="ECO:0000256" key="1">
    <source>
        <dbReference type="SAM" id="Phobius"/>
    </source>
</evidence>
<organism evidence="3 4">
    <name type="scientific">Lederbergia citrisecunda</name>
    <dbReference type="NCBI Taxonomy" id="2833583"/>
    <lineage>
        <taxon>Bacteria</taxon>
        <taxon>Bacillati</taxon>
        <taxon>Bacillota</taxon>
        <taxon>Bacilli</taxon>
        <taxon>Bacillales</taxon>
        <taxon>Bacillaceae</taxon>
        <taxon>Lederbergia</taxon>
    </lineage>
</organism>
<dbReference type="GO" id="GO:0008237">
    <property type="term" value="F:metallopeptidase activity"/>
    <property type="evidence" value="ECO:0007669"/>
    <property type="project" value="UniProtKB-KW"/>
</dbReference>
<name>A0A942YKQ4_9BACI</name>
<keyword evidence="1" id="KW-0472">Membrane</keyword>
<dbReference type="AlphaFoldDB" id="A0A942YKQ4"/>
<feature type="transmembrane region" description="Helical" evidence="1">
    <location>
        <begin position="97"/>
        <end position="113"/>
    </location>
</feature>
<protein>
    <submittedName>
        <fullName evidence="3">CPBP family intramembrane metalloprotease</fullName>
    </submittedName>
</protein>
<feature type="transmembrane region" description="Helical" evidence="1">
    <location>
        <begin position="168"/>
        <end position="185"/>
    </location>
</feature>
<comment type="caution">
    <text evidence="3">The sequence shown here is derived from an EMBL/GenBank/DDBJ whole genome shotgun (WGS) entry which is preliminary data.</text>
</comment>
<feature type="transmembrane region" description="Helical" evidence="1">
    <location>
        <begin position="20"/>
        <end position="41"/>
    </location>
</feature>
<keyword evidence="4" id="KW-1185">Reference proteome</keyword>
<feature type="transmembrane region" description="Helical" evidence="1">
    <location>
        <begin position="56"/>
        <end position="76"/>
    </location>
</feature>
<dbReference type="GO" id="GO:0004175">
    <property type="term" value="F:endopeptidase activity"/>
    <property type="evidence" value="ECO:0007669"/>
    <property type="project" value="UniProtKB-ARBA"/>
</dbReference>
<dbReference type="InterPro" id="IPR003675">
    <property type="entry name" value="Rce1/LyrA-like_dom"/>
</dbReference>
<dbReference type="EMBL" id="JAGYPJ010000001">
    <property type="protein sequence ID" value="MBS4199534.1"/>
    <property type="molecule type" value="Genomic_DNA"/>
</dbReference>